<evidence type="ECO:0000256" key="1">
    <source>
        <dbReference type="SAM" id="SignalP"/>
    </source>
</evidence>
<gene>
    <name evidence="2" type="ORF">Pla133_41600</name>
</gene>
<accession>A0A518BPZ7</accession>
<name>A0A518BPZ7_9BACT</name>
<protein>
    <submittedName>
        <fullName evidence="2">Uncharacterized protein</fullName>
    </submittedName>
</protein>
<organism evidence="2 3">
    <name type="scientific">Engelhardtia mirabilis</name>
    <dbReference type="NCBI Taxonomy" id="2528011"/>
    <lineage>
        <taxon>Bacteria</taxon>
        <taxon>Pseudomonadati</taxon>
        <taxon>Planctomycetota</taxon>
        <taxon>Planctomycetia</taxon>
        <taxon>Planctomycetia incertae sedis</taxon>
        <taxon>Engelhardtia</taxon>
    </lineage>
</organism>
<reference evidence="2 3" key="1">
    <citation type="submission" date="2019-02" db="EMBL/GenBank/DDBJ databases">
        <title>Deep-cultivation of Planctomycetes and their phenomic and genomic characterization uncovers novel biology.</title>
        <authorList>
            <person name="Wiegand S."/>
            <person name="Jogler M."/>
            <person name="Boedeker C."/>
            <person name="Pinto D."/>
            <person name="Vollmers J."/>
            <person name="Rivas-Marin E."/>
            <person name="Kohn T."/>
            <person name="Peeters S.H."/>
            <person name="Heuer A."/>
            <person name="Rast P."/>
            <person name="Oberbeckmann S."/>
            <person name="Bunk B."/>
            <person name="Jeske O."/>
            <person name="Meyerdierks A."/>
            <person name="Storesund J.E."/>
            <person name="Kallscheuer N."/>
            <person name="Luecker S."/>
            <person name="Lage O.M."/>
            <person name="Pohl T."/>
            <person name="Merkel B.J."/>
            <person name="Hornburger P."/>
            <person name="Mueller R.-W."/>
            <person name="Bruemmer F."/>
            <person name="Labrenz M."/>
            <person name="Spormann A.M."/>
            <person name="Op den Camp H."/>
            <person name="Overmann J."/>
            <person name="Amann R."/>
            <person name="Jetten M.S.M."/>
            <person name="Mascher T."/>
            <person name="Medema M.H."/>
            <person name="Devos D.P."/>
            <person name="Kaster A.-K."/>
            <person name="Ovreas L."/>
            <person name="Rohde M."/>
            <person name="Galperin M.Y."/>
            <person name="Jogler C."/>
        </authorList>
    </citation>
    <scope>NUCLEOTIDE SEQUENCE [LARGE SCALE GENOMIC DNA]</scope>
    <source>
        <strain evidence="2 3">Pla133</strain>
    </source>
</reference>
<proteinExistence type="predicted"/>
<dbReference type="EMBL" id="CP036287">
    <property type="protein sequence ID" value="QDU69044.1"/>
    <property type="molecule type" value="Genomic_DNA"/>
</dbReference>
<sequence precursor="true">MLPRLFEPVRLLCALTLLSAPAMAQLSGGESKFLPGDDLIGAAAGLQDQPQVAAGGPGALAVWSDLRSEPLTTFSGNATVRDIFAVRLDPAGLPLDPTPIPISTTFGEQREPQVAWNGENWLVVWRDQSPTQSFFADGILAVRVSPDGVVLDESPLVLHAFETSSSSMFALATSGTDWMVAYQGTTSTETGIFGVRVAADGTVVDPAGVELVPGTFFLFFNLGLASAGGEYLLTYTASGAPIAKRYSSNLAALGTLNNLPAGSFASDGSQYMVTWIEGGQVRASTMSTTGVLAVPAGLALGSSASVTGSPHASWAGGQWWVYWRNVLLGPLAVRITSTGQVLDPGGIALDTPNENSIDQVDLTGRTDGGAQVVWRDRRAATFVPDDIYGQALGADGSTTVPAPISLAAPAQLFPDLTVGSGQVLTTFLDATSAGMRLMAQRIDEFGTAIDLQPIEVATGVNLSPPDAAWNGSAFLIVWADNGQTFGRRYDAAMVALDAQPIAIDAGHSPDVAAVGDDFLVVYAQFVSSIQFAFPRAKRVDGPTGAVLDATPIALGNSFARRPEVTAFGNRWLAVWQRNVSHDNPAAVVTAAFIAADGSTAGEFVVSFTGGQPTVAASDSVALVAWRTGTDSSSNPDLAFGRLALDGSLLDGTSGKNLATAPGQQVWPSATWTGSQFVVAWEDKREAASFFDQRTDVYGIRVLEDGTLVDSGGVPLHTGLDPITAPSLATIDGHSLLATADLRFDEPYQSYRAALRTIGPWEGLGGGLAGTQGLPVLDGAGALAAGSSVELRLSSARASSPGAWVLGPAAVPTPLFGGLLIPQPVIVLPLSTDALGQATIGGTLNPPILSGAQLVLQAWILDPVAVQGFAASNGLSSLAP</sequence>
<evidence type="ECO:0000313" key="3">
    <source>
        <dbReference type="Proteomes" id="UP000316921"/>
    </source>
</evidence>
<keyword evidence="1" id="KW-0732">Signal</keyword>
<dbReference type="RefSeq" id="WP_145068582.1">
    <property type="nucleotide sequence ID" value="NZ_CP036287.1"/>
</dbReference>
<dbReference type="KEGG" id="pbap:Pla133_41600"/>
<feature type="chain" id="PRO_5021936424" evidence="1">
    <location>
        <begin position="25"/>
        <end position="879"/>
    </location>
</feature>
<dbReference type="AlphaFoldDB" id="A0A518BPZ7"/>
<keyword evidence="3" id="KW-1185">Reference proteome</keyword>
<feature type="signal peptide" evidence="1">
    <location>
        <begin position="1"/>
        <end position="24"/>
    </location>
</feature>
<dbReference type="Proteomes" id="UP000316921">
    <property type="component" value="Chromosome"/>
</dbReference>
<evidence type="ECO:0000313" key="2">
    <source>
        <dbReference type="EMBL" id="QDU69044.1"/>
    </source>
</evidence>